<feature type="transmembrane region" description="Helical" evidence="1">
    <location>
        <begin position="93"/>
        <end position="113"/>
    </location>
</feature>
<evidence type="ECO:0000256" key="1">
    <source>
        <dbReference type="SAM" id="Phobius"/>
    </source>
</evidence>
<reference evidence="2 3" key="1">
    <citation type="submission" date="2015-07" db="EMBL/GenBank/DDBJ databases">
        <title>Genome sequence of Levilinea saccharolytica DSM 16555.</title>
        <authorList>
            <person name="Hemp J."/>
            <person name="Ward L.M."/>
            <person name="Pace L.A."/>
            <person name="Fischer W.W."/>
        </authorList>
    </citation>
    <scope>NUCLEOTIDE SEQUENCE [LARGE SCALE GENOMIC DNA]</scope>
    <source>
        <strain evidence="2 3">KIBI-1</strain>
    </source>
</reference>
<keyword evidence="1" id="KW-0472">Membrane</keyword>
<dbReference type="AlphaFoldDB" id="A0A0P6XYY7"/>
<feature type="transmembrane region" description="Helical" evidence="1">
    <location>
        <begin position="42"/>
        <end position="61"/>
    </location>
</feature>
<proteinExistence type="predicted"/>
<gene>
    <name evidence="2" type="ORF">ADN01_02680</name>
</gene>
<organism evidence="2 3">
    <name type="scientific">Levilinea saccharolytica</name>
    <dbReference type="NCBI Taxonomy" id="229921"/>
    <lineage>
        <taxon>Bacteria</taxon>
        <taxon>Bacillati</taxon>
        <taxon>Chloroflexota</taxon>
        <taxon>Anaerolineae</taxon>
        <taxon>Anaerolineales</taxon>
        <taxon>Anaerolineaceae</taxon>
        <taxon>Levilinea</taxon>
    </lineage>
</organism>
<accession>A0A0P6XYY7</accession>
<name>A0A0P6XYY7_9CHLR</name>
<keyword evidence="1" id="KW-1133">Transmembrane helix</keyword>
<feature type="transmembrane region" description="Helical" evidence="1">
    <location>
        <begin position="12"/>
        <end position="36"/>
    </location>
</feature>
<keyword evidence="3" id="KW-1185">Reference proteome</keyword>
<dbReference type="Proteomes" id="UP000050501">
    <property type="component" value="Unassembled WGS sequence"/>
</dbReference>
<comment type="caution">
    <text evidence="2">The sequence shown here is derived from an EMBL/GenBank/DDBJ whole genome shotgun (WGS) entry which is preliminary data.</text>
</comment>
<sequence length="122" mass="13380">MNEHLRKTRFIEWLLLLGMVVGALWGARLGLSALLFPNFRALLLLLCGVFPLAAVALGWGARLRHFNLMETLGASTLAFGLLIVLWLDAASLIYLPVYFLLSALGYEGALSSVQARSKRAHA</sequence>
<keyword evidence="1" id="KW-0812">Transmembrane</keyword>
<evidence type="ECO:0000313" key="2">
    <source>
        <dbReference type="EMBL" id="KPL90075.1"/>
    </source>
</evidence>
<dbReference type="STRING" id="229921.ADN01_02680"/>
<protein>
    <submittedName>
        <fullName evidence="2">Uncharacterized protein</fullName>
    </submittedName>
</protein>
<dbReference type="RefSeq" id="WP_062416713.1">
    <property type="nucleotide sequence ID" value="NZ_DF967974.1"/>
</dbReference>
<evidence type="ECO:0000313" key="3">
    <source>
        <dbReference type="Proteomes" id="UP000050501"/>
    </source>
</evidence>
<feature type="transmembrane region" description="Helical" evidence="1">
    <location>
        <begin position="68"/>
        <end position="87"/>
    </location>
</feature>
<dbReference type="EMBL" id="LGCM01000013">
    <property type="protein sequence ID" value="KPL90075.1"/>
    <property type="molecule type" value="Genomic_DNA"/>
</dbReference>